<dbReference type="InterPro" id="IPR008983">
    <property type="entry name" value="Tumour_necrosis_fac-like_dom"/>
</dbReference>
<evidence type="ECO:0000259" key="12">
    <source>
        <dbReference type="PROSITE" id="PS50049"/>
    </source>
</evidence>
<dbReference type="PRINTS" id="PR01234">
    <property type="entry name" value="TNECROSISFCT"/>
</dbReference>
<dbReference type="GO" id="GO:0005615">
    <property type="term" value="C:extracellular space"/>
    <property type="evidence" value="ECO:0007669"/>
    <property type="project" value="UniProtKB-KW"/>
</dbReference>
<dbReference type="SMART" id="SM00207">
    <property type="entry name" value="TNF"/>
    <property type="match status" value="1"/>
</dbReference>
<organism evidence="13 14">
    <name type="scientific">Pygocentrus nattereri</name>
    <name type="common">Red-bellied piranha</name>
    <dbReference type="NCBI Taxonomy" id="42514"/>
    <lineage>
        <taxon>Eukaryota</taxon>
        <taxon>Metazoa</taxon>
        <taxon>Chordata</taxon>
        <taxon>Craniata</taxon>
        <taxon>Vertebrata</taxon>
        <taxon>Euteleostomi</taxon>
        <taxon>Actinopterygii</taxon>
        <taxon>Neopterygii</taxon>
        <taxon>Teleostei</taxon>
        <taxon>Ostariophysi</taxon>
        <taxon>Characiformes</taxon>
        <taxon>Characoidei</taxon>
        <taxon>Pygocentrus</taxon>
    </lineage>
</organism>
<evidence type="ECO:0000256" key="10">
    <source>
        <dbReference type="ARBA" id="ARBA00029751"/>
    </source>
</evidence>
<feature type="domain" description="THD" evidence="12">
    <location>
        <begin position="91"/>
        <end position="242"/>
    </location>
</feature>
<dbReference type="Ensembl" id="ENSPNAT00000083960.1">
    <property type="protein sequence ID" value="ENSPNAP00000057136.1"/>
    <property type="gene ID" value="ENSPNAG00000030736.1"/>
</dbReference>
<keyword evidence="4" id="KW-0202">Cytokine</keyword>
<keyword evidence="7 11" id="KW-1133">Transmembrane helix</keyword>
<evidence type="ECO:0000256" key="11">
    <source>
        <dbReference type="SAM" id="Phobius"/>
    </source>
</evidence>
<evidence type="ECO:0000256" key="2">
    <source>
        <dbReference type="ARBA" id="ARBA00008670"/>
    </source>
</evidence>
<dbReference type="Proteomes" id="UP001501920">
    <property type="component" value="Chromosome 17"/>
</dbReference>
<protein>
    <recommendedName>
        <fullName evidence="3">Tumor necrosis factor</fullName>
    </recommendedName>
    <alternativeName>
        <fullName evidence="10">TNF-alpha</fullName>
    </alternativeName>
</protein>
<comment type="subcellular location">
    <subcellularLocation>
        <location evidence="1">Membrane</location>
        <topology evidence="1">Single-pass type II membrane protein</topology>
    </subcellularLocation>
</comment>
<keyword evidence="6" id="KW-0735">Signal-anchor</keyword>
<keyword evidence="5 11" id="KW-0812">Transmembrane</keyword>
<dbReference type="InterPro" id="IPR006052">
    <property type="entry name" value="TNF_dom"/>
</dbReference>
<keyword evidence="8 11" id="KW-0472">Membrane</keyword>
<feature type="transmembrane region" description="Helical" evidence="11">
    <location>
        <begin position="32"/>
        <end position="55"/>
    </location>
</feature>
<dbReference type="PANTHER" id="PTHR11471:SF23">
    <property type="entry name" value="TUMOR NECROSIS FACTOR"/>
    <property type="match status" value="1"/>
</dbReference>
<name>A0AAR2K4U5_PYGNA</name>
<reference evidence="13" key="3">
    <citation type="submission" date="2025-09" db="UniProtKB">
        <authorList>
            <consortium name="Ensembl"/>
        </authorList>
    </citation>
    <scope>IDENTIFICATION</scope>
</reference>
<evidence type="ECO:0000256" key="4">
    <source>
        <dbReference type="ARBA" id="ARBA00022514"/>
    </source>
</evidence>
<reference evidence="13" key="2">
    <citation type="submission" date="2025-08" db="UniProtKB">
        <authorList>
            <consortium name="Ensembl"/>
        </authorList>
    </citation>
    <scope>IDENTIFICATION</scope>
</reference>
<dbReference type="AlphaFoldDB" id="A0AAR2K4U5"/>
<dbReference type="SUPFAM" id="SSF49842">
    <property type="entry name" value="TNF-like"/>
    <property type="match status" value="1"/>
</dbReference>
<evidence type="ECO:0000256" key="1">
    <source>
        <dbReference type="ARBA" id="ARBA00004606"/>
    </source>
</evidence>
<evidence type="ECO:0000313" key="14">
    <source>
        <dbReference type="Proteomes" id="UP001501920"/>
    </source>
</evidence>
<dbReference type="GO" id="GO:0016020">
    <property type="term" value="C:membrane"/>
    <property type="evidence" value="ECO:0007669"/>
    <property type="project" value="UniProtKB-SubCell"/>
</dbReference>
<sequence length="242" mass="27355">MENYKMTAVDIETGMGDVYRATVESGKPSRNWIWNVVGVVFLISLCSAASFLFAWHFTRHSQRDPTTTHQSTPTTEHHRQILTKIGNNTKAAIHLGVSGQRDRTQRMQWVNGVDQSFSAGGLKLENNEIVIPSDGLYFVYSQASFDVPCQETESNTALSYSIRWSSPAAPSKDHPRYLLMGVKSVCPPSLEEEEEDERHAYDIIYLGAVFRLYKGDRLSTEANHHAHIENHNSKTFFGVFEL</sequence>
<evidence type="ECO:0000256" key="6">
    <source>
        <dbReference type="ARBA" id="ARBA00022968"/>
    </source>
</evidence>
<accession>A0AAR2K4U5</accession>
<evidence type="ECO:0000256" key="9">
    <source>
        <dbReference type="ARBA" id="ARBA00023157"/>
    </source>
</evidence>
<dbReference type="PANTHER" id="PTHR11471">
    <property type="entry name" value="TUMOR NECROSIS FACTOR FAMILY MEMBER"/>
    <property type="match status" value="1"/>
</dbReference>
<dbReference type="Gene3D" id="2.60.120.40">
    <property type="match status" value="1"/>
</dbReference>
<dbReference type="GO" id="GO:0005164">
    <property type="term" value="F:tumor necrosis factor receptor binding"/>
    <property type="evidence" value="ECO:0007669"/>
    <property type="project" value="InterPro"/>
</dbReference>
<dbReference type="GeneTree" id="ENSGT01060000248544"/>
<dbReference type="CDD" id="cd00184">
    <property type="entry name" value="TNF"/>
    <property type="match status" value="1"/>
</dbReference>
<keyword evidence="14" id="KW-1185">Reference proteome</keyword>
<dbReference type="GeneID" id="108432982"/>
<evidence type="ECO:0000256" key="5">
    <source>
        <dbReference type="ARBA" id="ARBA00022692"/>
    </source>
</evidence>
<evidence type="ECO:0000313" key="13">
    <source>
        <dbReference type="Ensembl" id="ENSPNAP00000057136.1"/>
    </source>
</evidence>
<evidence type="ECO:0000256" key="8">
    <source>
        <dbReference type="ARBA" id="ARBA00023136"/>
    </source>
</evidence>
<evidence type="ECO:0000256" key="7">
    <source>
        <dbReference type="ARBA" id="ARBA00022989"/>
    </source>
</evidence>
<dbReference type="Pfam" id="PF00229">
    <property type="entry name" value="TNF"/>
    <property type="match status" value="1"/>
</dbReference>
<reference evidence="13 14" key="1">
    <citation type="submission" date="2020-10" db="EMBL/GenBank/DDBJ databases">
        <title>Pygocentrus nattereri (red-bellied piranha) genome, fPygNat1, primary haplotype.</title>
        <authorList>
            <person name="Myers G."/>
            <person name="Meyer A."/>
            <person name="Karagic N."/>
            <person name="Pippel M."/>
            <person name="Winkler S."/>
            <person name="Tracey A."/>
            <person name="Wood J."/>
            <person name="Formenti G."/>
            <person name="Howe K."/>
            <person name="Fedrigo O."/>
            <person name="Jarvis E.D."/>
        </authorList>
    </citation>
    <scope>NUCLEOTIDE SEQUENCE [LARGE SCALE GENOMIC DNA]</scope>
</reference>
<dbReference type="CTD" id="554167"/>
<evidence type="ECO:0000256" key="3">
    <source>
        <dbReference type="ARBA" id="ARBA00013893"/>
    </source>
</evidence>
<dbReference type="InterPro" id="IPR006053">
    <property type="entry name" value="TNF"/>
</dbReference>
<dbReference type="GO" id="GO:0006955">
    <property type="term" value="P:immune response"/>
    <property type="evidence" value="ECO:0007669"/>
    <property type="project" value="InterPro"/>
</dbReference>
<proteinExistence type="inferred from homology"/>
<comment type="similarity">
    <text evidence="2">Belongs to the tumor necrosis factor family.</text>
</comment>
<keyword evidence="9" id="KW-1015">Disulfide bond</keyword>
<dbReference type="GO" id="GO:0005125">
    <property type="term" value="F:cytokine activity"/>
    <property type="evidence" value="ECO:0007669"/>
    <property type="project" value="UniProtKB-KW"/>
</dbReference>
<dbReference type="RefSeq" id="XP_017562668.1">
    <property type="nucleotide sequence ID" value="XM_017707179.2"/>
</dbReference>
<dbReference type="PROSITE" id="PS50049">
    <property type="entry name" value="THD_2"/>
    <property type="match status" value="1"/>
</dbReference>